<dbReference type="OrthoDB" id="5197601at2"/>
<evidence type="ECO:0000313" key="4">
    <source>
        <dbReference type="EMBL" id="APH72116.1"/>
    </source>
</evidence>
<feature type="domain" description="Fumarylacetoacetase-like C-terminal" evidence="3">
    <location>
        <begin position="73"/>
        <end position="278"/>
    </location>
</feature>
<protein>
    <submittedName>
        <fullName evidence="4">2-hydroxyhepta-2,4-diene-1,7-dioate isomerase</fullName>
    </submittedName>
</protein>
<evidence type="ECO:0000256" key="1">
    <source>
        <dbReference type="ARBA" id="ARBA00010211"/>
    </source>
</evidence>
<reference evidence="5" key="1">
    <citation type="submission" date="2016-11" db="EMBL/GenBank/DDBJ databases">
        <title>Mesorhizobium oceanicum sp. nov., isolated from deep seawater in South China Sea.</title>
        <authorList>
            <person name="Fu G.-Y."/>
        </authorList>
    </citation>
    <scope>NUCLEOTIDE SEQUENCE [LARGE SCALE GENOMIC DNA]</scope>
    <source>
        <strain evidence="5">B7</strain>
    </source>
</reference>
<dbReference type="PANTHER" id="PTHR42796">
    <property type="entry name" value="FUMARYLACETOACETATE HYDROLASE DOMAIN-CONTAINING PROTEIN 2A-RELATED"/>
    <property type="match status" value="1"/>
</dbReference>
<dbReference type="GO" id="GO:0019752">
    <property type="term" value="P:carboxylic acid metabolic process"/>
    <property type="evidence" value="ECO:0007669"/>
    <property type="project" value="UniProtKB-ARBA"/>
</dbReference>
<organism evidence="4 5">
    <name type="scientific">Aquibium oceanicum</name>
    <dbReference type="NCBI Taxonomy" id="1670800"/>
    <lineage>
        <taxon>Bacteria</taxon>
        <taxon>Pseudomonadati</taxon>
        <taxon>Pseudomonadota</taxon>
        <taxon>Alphaproteobacteria</taxon>
        <taxon>Hyphomicrobiales</taxon>
        <taxon>Phyllobacteriaceae</taxon>
        <taxon>Aquibium</taxon>
    </lineage>
</organism>
<evidence type="ECO:0000259" key="3">
    <source>
        <dbReference type="Pfam" id="PF01557"/>
    </source>
</evidence>
<dbReference type="EMBL" id="CP018171">
    <property type="protein sequence ID" value="APH72116.1"/>
    <property type="molecule type" value="Genomic_DNA"/>
</dbReference>
<dbReference type="InterPro" id="IPR011234">
    <property type="entry name" value="Fumarylacetoacetase-like_C"/>
</dbReference>
<dbReference type="Proteomes" id="UP000182840">
    <property type="component" value="Chromosome"/>
</dbReference>
<accession>A0A1L3SRU6</accession>
<dbReference type="Gene3D" id="3.90.850.10">
    <property type="entry name" value="Fumarylacetoacetase-like, C-terminal domain"/>
    <property type="match status" value="1"/>
</dbReference>
<comment type="similarity">
    <text evidence="1">Belongs to the FAH family.</text>
</comment>
<dbReference type="AlphaFoldDB" id="A0A1L3SRU6"/>
<proteinExistence type="inferred from homology"/>
<dbReference type="STRING" id="1670800.BSQ44_12650"/>
<gene>
    <name evidence="4" type="ORF">BSQ44_12650</name>
</gene>
<dbReference type="SUPFAM" id="SSF56529">
    <property type="entry name" value="FAH"/>
    <property type="match status" value="1"/>
</dbReference>
<evidence type="ECO:0000313" key="5">
    <source>
        <dbReference type="Proteomes" id="UP000182840"/>
    </source>
</evidence>
<sequence length="280" mass="29822">MKLVRFGEPGNEKPGLVDADGVLRDASGVIDDYGPETLSPALKEKLSAVDPASLPKAPEGARIGSPVKRIGHFIAIGLNYADHAAETGAAIPNEPIVFSKAPSCLCGPNDDILMPKGSQKLDWEVELAIVIGERCDYVTEEEALSKVFGYALCNDVSERAYQAERGGQWIKGKSAPTFGPLGPWLVTADEVADPQNLSMFLDVNGERMQTGTTSTMIFPVAEIISYLSEFMVLEPGDVITTGTPPGVGLGKKPPIFLKVGDTMHLGIDGLGEQRQTVVGR</sequence>
<keyword evidence="2" id="KW-0479">Metal-binding</keyword>
<dbReference type="KEGG" id="meso:BSQ44_12650"/>
<keyword evidence="4" id="KW-0413">Isomerase</keyword>
<dbReference type="InterPro" id="IPR051121">
    <property type="entry name" value="FAH"/>
</dbReference>
<dbReference type="PANTHER" id="PTHR42796:SF4">
    <property type="entry name" value="FUMARYLACETOACETATE HYDROLASE DOMAIN-CONTAINING PROTEIN 2A"/>
    <property type="match status" value="1"/>
</dbReference>
<dbReference type="GO" id="GO:0016853">
    <property type="term" value="F:isomerase activity"/>
    <property type="evidence" value="ECO:0007669"/>
    <property type="project" value="UniProtKB-KW"/>
</dbReference>
<name>A0A1L3SRU6_9HYPH</name>
<dbReference type="Pfam" id="PF01557">
    <property type="entry name" value="FAA_hydrolase"/>
    <property type="match status" value="1"/>
</dbReference>
<evidence type="ECO:0000256" key="2">
    <source>
        <dbReference type="ARBA" id="ARBA00022723"/>
    </source>
</evidence>
<dbReference type="FunFam" id="3.90.850.10:FF:000002">
    <property type="entry name" value="2-hydroxyhepta-2,4-diene-1,7-dioate isomerase"/>
    <property type="match status" value="1"/>
</dbReference>
<dbReference type="RefSeq" id="WP_072604654.1">
    <property type="nucleotide sequence ID" value="NZ_CP018171.1"/>
</dbReference>
<dbReference type="GO" id="GO:0046872">
    <property type="term" value="F:metal ion binding"/>
    <property type="evidence" value="ECO:0007669"/>
    <property type="project" value="UniProtKB-KW"/>
</dbReference>
<dbReference type="InterPro" id="IPR036663">
    <property type="entry name" value="Fumarylacetoacetase_C_sf"/>
</dbReference>
<keyword evidence="5" id="KW-1185">Reference proteome</keyword>